<dbReference type="NCBIfam" id="TIGR02937">
    <property type="entry name" value="sigma70-ECF"/>
    <property type="match status" value="1"/>
</dbReference>
<sequence length="202" mass="22965">MSTAETNAALARRACSDRAALSQLLVRHQSVVFQACFRWLQHRQDAEDVTQETFARAAKYIDRFDPDKPFGPWLLSIATNRCRTWLSKQSRQPAMSALADANCPVGQPDTVLLREELHLALRQLPVKQREAFELFHEHGIGYDEIARRLRCPTGTAKTWVHRARRAMMQHLRNRDVTPAIRPDEPVTPAVAPTPSFVSEARS</sequence>
<dbReference type="Pfam" id="PF04542">
    <property type="entry name" value="Sigma70_r2"/>
    <property type="match status" value="1"/>
</dbReference>
<dbReference type="InterPro" id="IPR013249">
    <property type="entry name" value="RNA_pol_sigma70_r4_t2"/>
</dbReference>
<feature type="domain" description="RNA polymerase sigma factor 70 region 4 type 2" evidence="8">
    <location>
        <begin position="114"/>
        <end position="167"/>
    </location>
</feature>
<feature type="domain" description="RNA polymerase sigma-70 region 2" evidence="7">
    <location>
        <begin position="26"/>
        <end position="91"/>
    </location>
</feature>
<keyword evidence="3" id="KW-0731">Sigma factor</keyword>
<dbReference type="AlphaFoldDB" id="A0A5C6FR86"/>
<protein>
    <submittedName>
        <fullName evidence="9">ECF RNA polymerase sigma-E factor</fullName>
    </submittedName>
</protein>
<dbReference type="PANTHER" id="PTHR43133:SF8">
    <property type="entry name" value="RNA POLYMERASE SIGMA FACTOR HI_1459-RELATED"/>
    <property type="match status" value="1"/>
</dbReference>
<name>A0A5C6FR86_9PLAN</name>
<evidence type="ECO:0000256" key="2">
    <source>
        <dbReference type="ARBA" id="ARBA00023015"/>
    </source>
</evidence>
<dbReference type="InterPro" id="IPR013325">
    <property type="entry name" value="RNA_pol_sigma_r2"/>
</dbReference>
<dbReference type="InterPro" id="IPR036388">
    <property type="entry name" value="WH-like_DNA-bd_sf"/>
</dbReference>
<accession>A0A5C6FR86</accession>
<dbReference type="Gene3D" id="1.10.1740.10">
    <property type="match status" value="1"/>
</dbReference>
<dbReference type="PANTHER" id="PTHR43133">
    <property type="entry name" value="RNA POLYMERASE ECF-TYPE SIGMA FACTO"/>
    <property type="match status" value="1"/>
</dbReference>
<comment type="similarity">
    <text evidence="1">Belongs to the sigma-70 factor family. ECF subfamily.</text>
</comment>
<dbReference type="OrthoDB" id="9785675at2"/>
<gene>
    <name evidence="9" type="primary">rpoE_2</name>
    <name evidence="9" type="ORF">V7x_04050</name>
</gene>
<dbReference type="Proteomes" id="UP000316476">
    <property type="component" value="Unassembled WGS sequence"/>
</dbReference>
<reference evidence="9 10" key="1">
    <citation type="submission" date="2019-02" db="EMBL/GenBank/DDBJ databases">
        <title>Deep-cultivation of Planctomycetes and their phenomic and genomic characterization uncovers novel biology.</title>
        <authorList>
            <person name="Wiegand S."/>
            <person name="Jogler M."/>
            <person name="Boedeker C."/>
            <person name="Pinto D."/>
            <person name="Vollmers J."/>
            <person name="Rivas-Marin E."/>
            <person name="Kohn T."/>
            <person name="Peeters S.H."/>
            <person name="Heuer A."/>
            <person name="Rast P."/>
            <person name="Oberbeckmann S."/>
            <person name="Bunk B."/>
            <person name="Jeske O."/>
            <person name="Meyerdierks A."/>
            <person name="Storesund J.E."/>
            <person name="Kallscheuer N."/>
            <person name="Luecker S."/>
            <person name="Lage O.M."/>
            <person name="Pohl T."/>
            <person name="Merkel B.J."/>
            <person name="Hornburger P."/>
            <person name="Mueller R.-W."/>
            <person name="Bruemmer F."/>
            <person name="Labrenz M."/>
            <person name="Spormann A.M."/>
            <person name="Op Den Camp H."/>
            <person name="Overmann J."/>
            <person name="Amann R."/>
            <person name="Jetten M.S.M."/>
            <person name="Mascher T."/>
            <person name="Medema M.H."/>
            <person name="Devos D.P."/>
            <person name="Kaster A.-K."/>
            <person name="Ovreas L."/>
            <person name="Rohde M."/>
            <person name="Galperin M.Y."/>
            <person name="Jogler C."/>
        </authorList>
    </citation>
    <scope>NUCLEOTIDE SEQUENCE [LARGE SCALE GENOMIC DNA]</scope>
    <source>
        <strain evidence="9 10">V7</strain>
    </source>
</reference>
<dbReference type="InterPro" id="IPR007627">
    <property type="entry name" value="RNA_pol_sigma70_r2"/>
</dbReference>
<dbReference type="InterPro" id="IPR039425">
    <property type="entry name" value="RNA_pol_sigma-70-like"/>
</dbReference>
<dbReference type="GO" id="GO:0016987">
    <property type="term" value="F:sigma factor activity"/>
    <property type="evidence" value="ECO:0007669"/>
    <property type="project" value="UniProtKB-KW"/>
</dbReference>
<proteinExistence type="inferred from homology"/>
<organism evidence="9 10">
    <name type="scientific">Crateriforma conspicua</name>
    <dbReference type="NCBI Taxonomy" id="2527996"/>
    <lineage>
        <taxon>Bacteria</taxon>
        <taxon>Pseudomonadati</taxon>
        <taxon>Planctomycetota</taxon>
        <taxon>Planctomycetia</taxon>
        <taxon>Planctomycetales</taxon>
        <taxon>Planctomycetaceae</taxon>
        <taxon>Crateriforma</taxon>
    </lineage>
</organism>
<dbReference type="SUPFAM" id="SSF88659">
    <property type="entry name" value="Sigma3 and sigma4 domains of RNA polymerase sigma factors"/>
    <property type="match status" value="1"/>
</dbReference>
<dbReference type="CDD" id="cd06171">
    <property type="entry name" value="Sigma70_r4"/>
    <property type="match status" value="1"/>
</dbReference>
<dbReference type="GO" id="GO:0006352">
    <property type="term" value="P:DNA-templated transcription initiation"/>
    <property type="evidence" value="ECO:0007669"/>
    <property type="project" value="InterPro"/>
</dbReference>
<evidence type="ECO:0000256" key="6">
    <source>
        <dbReference type="SAM" id="MobiDB-lite"/>
    </source>
</evidence>
<evidence type="ECO:0000256" key="1">
    <source>
        <dbReference type="ARBA" id="ARBA00010641"/>
    </source>
</evidence>
<dbReference type="InterPro" id="IPR014284">
    <property type="entry name" value="RNA_pol_sigma-70_dom"/>
</dbReference>
<feature type="region of interest" description="Disordered" evidence="6">
    <location>
        <begin position="177"/>
        <end position="202"/>
    </location>
</feature>
<evidence type="ECO:0000256" key="5">
    <source>
        <dbReference type="ARBA" id="ARBA00023163"/>
    </source>
</evidence>
<keyword evidence="5" id="KW-0804">Transcription</keyword>
<evidence type="ECO:0000313" key="10">
    <source>
        <dbReference type="Proteomes" id="UP000316476"/>
    </source>
</evidence>
<dbReference type="RefSeq" id="WP_146410467.1">
    <property type="nucleotide sequence ID" value="NZ_SJPZ01000001.1"/>
</dbReference>
<comment type="caution">
    <text evidence="9">The sequence shown here is derived from an EMBL/GenBank/DDBJ whole genome shotgun (WGS) entry which is preliminary data.</text>
</comment>
<dbReference type="SUPFAM" id="SSF88946">
    <property type="entry name" value="Sigma2 domain of RNA polymerase sigma factors"/>
    <property type="match status" value="1"/>
</dbReference>
<dbReference type="Gene3D" id="1.10.10.10">
    <property type="entry name" value="Winged helix-like DNA-binding domain superfamily/Winged helix DNA-binding domain"/>
    <property type="match status" value="1"/>
</dbReference>
<dbReference type="InterPro" id="IPR013324">
    <property type="entry name" value="RNA_pol_sigma_r3/r4-like"/>
</dbReference>
<evidence type="ECO:0000256" key="4">
    <source>
        <dbReference type="ARBA" id="ARBA00023125"/>
    </source>
</evidence>
<dbReference type="Pfam" id="PF08281">
    <property type="entry name" value="Sigma70_r4_2"/>
    <property type="match status" value="1"/>
</dbReference>
<keyword evidence="4" id="KW-0238">DNA-binding</keyword>
<evidence type="ECO:0000259" key="8">
    <source>
        <dbReference type="Pfam" id="PF08281"/>
    </source>
</evidence>
<dbReference type="GO" id="GO:0003677">
    <property type="term" value="F:DNA binding"/>
    <property type="evidence" value="ECO:0007669"/>
    <property type="project" value="UniProtKB-KW"/>
</dbReference>
<evidence type="ECO:0000259" key="7">
    <source>
        <dbReference type="Pfam" id="PF04542"/>
    </source>
</evidence>
<keyword evidence="2" id="KW-0805">Transcription regulation</keyword>
<evidence type="ECO:0000313" key="9">
    <source>
        <dbReference type="EMBL" id="TWU64861.1"/>
    </source>
</evidence>
<dbReference type="EMBL" id="SJPZ01000001">
    <property type="protein sequence ID" value="TWU64861.1"/>
    <property type="molecule type" value="Genomic_DNA"/>
</dbReference>
<evidence type="ECO:0000256" key="3">
    <source>
        <dbReference type="ARBA" id="ARBA00023082"/>
    </source>
</evidence>